<evidence type="ECO:0000313" key="6">
    <source>
        <dbReference type="EMBL" id="KAK7052651.1"/>
    </source>
</evidence>
<name>A0AAW0DLZ9_9AGAR</name>
<dbReference type="Pfam" id="PF00023">
    <property type="entry name" value="Ank"/>
    <property type="match status" value="2"/>
</dbReference>
<dbReference type="PROSITE" id="PS50088">
    <property type="entry name" value="ANK_REPEAT"/>
    <property type="match status" value="6"/>
</dbReference>
<dbReference type="AlphaFoldDB" id="A0AAW0DLZ9"/>
<feature type="repeat" description="ANK" evidence="4">
    <location>
        <begin position="106"/>
        <end position="138"/>
    </location>
</feature>
<evidence type="ECO:0000256" key="4">
    <source>
        <dbReference type="PROSITE-ProRule" id="PRU00023"/>
    </source>
</evidence>
<dbReference type="SMART" id="SM00248">
    <property type="entry name" value="ANK"/>
    <property type="match status" value="11"/>
</dbReference>
<evidence type="ECO:0000313" key="7">
    <source>
        <dbReference type="Proteomes" id="UP001362999"/>
    </source>
</evidence>
<dbReference type="InterPro" id="IPR002110">
    <property type="entry name" value="Ankyrin_rpt"/>
</dbReference>
<dbReference type="PANTHER" id="PTHR24161:SF85">
    <property type="entry name" value="PALMITOYLTRANSFERASE HIP14"/>
    <property type="match status" value="1"/>
</dbReference>
<evidence type="ECO:0000256" key="2">
    <source>
        <dbReference type="ARBA" id="ARBA00022737"/>
    </source>
</evidence>
<organism evidence="6 7">
    <name type="scientific">Favolaschia claudopus</name>
    <dbReference type="NCBI Taxonomy" id="2862362"/>
    <lineage>
        <taxon>Eukaryota</taxon>
        <taxon>Fungi</taxon>
        <taxon>Dikarya</taxon>
        <taxon>Basidiomycota</taxon>
        <taxon>Agaricomycotina</taxon>
        <taxon>Agaricomycetes</taxon>
        <taxon>Agaricomycetidae</taxon>
        <taxon>Agaricales</taxon>
        <taxon>Marasmiineae</taxon>
        <taxon>Mycenaceae</taxon>
        <taxon>Favolaschia</taxon>
    </lineage>
</organism>
<dbReference type="Pfam" id="PF12770">
    <property type="entry name" value="CHAT"/>
    <property type="match status" value="1"/>
</dbReference>
<dbReference type="InterPro" id="IPR036770">
    <property type="entry name" value="Ankyrin_rpt-contain_sf"/>
</dbReference>
<proteinExistence type="predicted"/>
<reference evidence="6 7" key="1">
    <citation type="journal article" date="2024" name="J Genomics">
        <title>Draft genome sequencing and assembly of Favolaschia claudopus CIRM-BRFM 2984 isolated from oak limbs.</title>
        <authorList>
            <person name="Navarro D."/>
            <person name="Drula E."/>
            <person name="Chaduli D."/>
            <person name="Cazenave R."/>
            <person name="Ahrendt S."/>
            <person name="Wang J."/>
            <person name="Lipzen A."/>
            <person name="Daum C."/>
            <person name="Barry K."/>
            <person name="Grigoriev I.V."/>
            <person name="Favel A."/>
            <person name="Rosso M.N."/>
            <person name="Martin F."/>
        </authorList>
    </citation>
    <scope>NUCLEOTIDE SEQUENCE [LARGE SCALE GENOMIC DNA]</scope>
    <source>
        <strain evidence="6 7">CIRM-BRFM 2984</strain>
    </source>
</reference>
<sequence>MYPTIGPSLPPSRDSTSAVFAKPCQGSKIHKEDRPLHVAVCNRNINLVSQLLYRSYTDLEAYDSHGETPLFIAAKNNQVDIAHLLIDHGADVNGKSVQSLGIYDKDGYTILQIASENGHYDTVYLLLEHGADLDHHVNDDDTTALWYAINNNHFRIAHLLLDRGATQLVRASENLTALYLLAAITAHYGTVTSAMEQDALELMSLLIEQYGADVHALTTGNHTAMHYAVMHGAWKSAKLLLKYGADLHNPPQLHRAAWHGYLNLMQLCLENGADINQMDHTGCNALHSASKSGIDRPEVLDLLLKYGSKPDICTRGEGLTALHICAKSGQVKSVELLLEHGASVAIYAPGTGTALHCALDRNRVPDPATSEIVRLLLLAGADPELCNDNQLSAKQLARMMGNADLLQTLGIQGLVSMSEAVDKWERQNNHEQQVIKMQAANILESMKTAKVSFESIYPLLVQYDNRIHASAYWLVTDHENIAHALFQQFQWSSDPHYLDAAIELQYIYVVTKEAHFISTGMLKLATFLQERYRITSSFVDLDQAMGYLCTTMICAHEGRHRYQAACLYANLCWIYKGPDASMRSFGIAHGLIAAIVPKTRPLDYTSVSDIRLMASSSVAAAVEAQYLNHALRWFESSRCIVWSYTMQRQMSFDEVRDIAPSLANQRDVIAAQFSKMGELILDRNFRHPAYMSSVTGYGRLVRDLDQLIVDVRNLSGLENFLAPKTEVELRHAAILGPIIIVNIANQHSDALILTQDHSSILDIPLPGIEPERLAQLSSIMVRNQRGNEGEVRLKGAQEQSEFDMAKTLHTLWTSVVEPIFQRLGLIGSSLDAKAKLPRVTWCLSGPLAFLPLHAAGIYDAEHHSLHQAFRYAVHSYTPSLSVLVEALKEKRTKQVNQPTILAISQPATPDHDPLPATVTEVYAIKKICHERLKWLNDSEATIASVLPLIDQHLWIHFACHAIQDSAEPTQSGFMLHDGLLTLRNLMHDRKIGGRKDLAVLSACQTGAGDTRMPEEAVHLAAGMLMTGFQSVIATMWSIKDSDAPIVMKVFYSYLLNNAKGDTAQSAYALHHAVEELRNQVGVKSFSRWVPFMHMGI</sequence>
<dbReference type="GO" id="GO:0019706">
    <property type="term" value="F:protein-cysteine S-palmitoyltransferase activity"/>
    <property type="evidence" value="ECO:0007669"/>
    <property type="project" value="UniProtKB-EC"/>
</dbReference>
<feature type="repeat" description="ANK" evidence="4">
    <location>
        <begin position="248"/>
        <end position="280"/>
    </location>
</feature>
<dbReference type="InterPro" id="IPR024983">
    <property type="entry name" value="CHAT_dom"/>
</dbReference>
<evidence type="ECO:0000256" key="1">
    <source>
        <dbReference type="ARBA" id="ARBA00012210"/>
    </source>
</evidence>
<dbReference type="Gene3D" id="1.25.40.20">
    <property type="entry name" value="Ankyrin repeat-containing domain"/>
    <property type="match status" value="2"/>
</dbReference>
<dbReference type="PRINTS" id="PR01415">
    <property type="entry name" value="ANKYRIN"/>
</dbReference>
<evidence type="ECO:0000259" key="5">
    <source>
        <dbReference type="Pfam" id="PF12770"/>
    </source>
</evidence>
<evidence type="ECO:0000256" key="3">
    <source>
        <dbReference type="ARBA" id="ARBA00023043"/>
    </source>
</evidence>
<keyword evidence="3 4" id="KW-0040">ANK repeat</keyword>
<accession>A0AAW0DLZ9</accession>
<dbReference type="SUPFAM" id="SSF48403">
    <property type="entry name" value="Ankyrin repeat"/>
    <property type="match status" value="1"/>
</dbReference>
<dbReference type="PANTHER" id="PTHR24161">
    <property type="entry name" value="ANK_REP_REGION DOMAIN-CONTAINING PROTEIN-RELATED"/>
    <property type="match status" value="1"/>
</dbReference>
<protein>
    <recommendedName>
        <fullName evidence="1">protein S-acyltransferase</fullName>
        <ecNumber evidence="1">2.3.1.225</ecNumber>
    </recommendedName>
</protein>
<gene>
    <name evidence="6" type="ORF">R3P38DRAFT_2762997</name>
</gene>
<dbReference type="EMBL" id="JAWWNJ010000007">
    <property type="protein sequence ID" value="KAK7052651.1"/>
    <property type="molecule type" value="Genomic_DNA"/>
</dbReference>
<feature type="repeat" description="ANK" evidence="4">
    <location>
        <begin position="317"/>
        <end position="349"/>
    </location>
</feature>
<dbReference type="Pfam" id="PF12796">
    <property type="entry name" value="Ank_2"/>
    <property type="match status" value="3"/>
</dbReference>
<dbReference type="PROSITE" id="PS50297">
    <property type="entry name" value="ANK_REP_REGION"/>
    <property type="match status" value="5"/>
</dbReference>
<feature type="repeat" description="ANK" evidence="4">
    <location>
        <begin position="65"/>
        <end position="97"/>
    </location>
</feature>
<feature type="repeat" description="ANK" evidence="4">
    <location>
        <begin position="220"/>
        <end position="252"/>
    </location>
</feature>
<feature type="repeat" description="ANK" evidence="4">
    <location>
        <begin position="281"/>
        <end position="315"/>
    </location>
</feature>
<dbReference type="Proteomes" id="UP001362999">
    <property type="component" value="Unassembled WGS sequence"/>
</dbReference>
<keyword evidence="7" id="KW-1185">Reference proteome</keyword>
<comment type="caution">
    <text evidence="6">The sequence shown here is derived from an EMBL/GenBank/DDBJ whole genome shotgun (WGS) entry which is preliminary data.</text>
</comment>
<feature type="domain" description="CHAT" evidence="5">
    <location>
        <begin position="806"/>
        <end position="1095"/>
    </location>
</feature>
<keyword evidence="2" id="KW-0677">Repeat</keyword>
<dbReference type="EC" id="2.3.1.225" evidence="1"/>